<evidence type="ECO:0000256" key="2">
    <source>
        <dbReference type="ARBA" id="ARBA00022450"/>
    </source>
</evidence>
<evidence type="ECO:0000313" key="8">
    <source>
        <dbReference type="EMBL" id="MEQ3541126.1"/>
    </source>
</evidence>
<feature type="region of interest" description="Disordered" evidence="6">
    <location>
        <begin position="2686"/>
        <end position="2720"/>
    </location>
</feature>
<dbReference type="Gene3D" id="2.30.38.10">
    <property type="entry name" value="Luciferase, Domain 3"/>
    <property type="match status" value="2"/>
</dbReference>
<reference evidence="8 9" key="1">
    <citation type="submission" date="2024-03" db="EMBL/GenBank/DDBJ databases">
        <title>Draft genome sequence of Pseudonocardia tropica JCM 19149.</title>
        <authorList>
            <person name="Butdee W."/>
            <person name="Duangmal K."/>
        </authorList>
    </citation>
    <scope>NUCLEOTIDE SEQUENCE [LARGE SCALE GENOMIC DNA]</scope>
    <source>
        <strain evidence="8 9">JCM 19149</strain>
    </source>
</reference>
<dbReference type="InterPro" id="IPR020806">
    <property type="entry name" value="PKS_PP-bd"/>
</dbReference>
<dbReference type="InterPro" id="IPR045851">
    <property type="entry name" value="AMP-bd_C_sf"/>
</dbReference>
<dbReference type="InterPro" id="IPR009081">
    <property type="entry name" value="PP-bd_ACP"/>
</dbReference>
<dbReference type="NCBIfam" id="TIGR01733">
    <property type="entry name" value="AA-adenyl-dom"/>
    <property type="match status" value="3"/>
</dbReference>
<dbReference type="PROSITE" id="PS00012">
    <property type="entry name" value="PHOSPHOPANTETHEINE"/>
    <property type="match status" value="2"/>
</dbReference>
<dbReference type="SUPFAM" id="SSF52777">
    <property type="entry name" value="CoA-dependent acyltransferases"/>
    <property type="match status" value="10"/>
</dbReference>
<dbReference type="InterPro" id="IPR023213">
    <property type="entry name" value="CAT-like_dom_sf"/>
</dbReference>
<gene>
    <name evidence="8" type="ORF">WHI96_20135</name>
</gene>
<feature type="domain" description="Carrier" evidence="7">
    <location>
        <begin position="3588"/>
        <end position="3662"/>
    </location>
</feature>
<keyword evidence="3" id="KW-0597">Phosphoprotein</keyword>
<feature type="compositionally biased region" description="Low complexity" evidence="6">
    <location>
        <begin position="2285"/>
        <end position="2302"/>
    </location>
</feature>
<dbReference type="Pfam" id="PF00668">
    <property type="entry name" value="Condensation"/>
    <property type="match status" value="5"/>
</dbReference>
<dbReference type="SMART" id="SM00823">
    <property type="entry name" value="PKS_PP"/>
    <property type="match status" value="3"/>
</dbReference>
<dbReference type="NCBIfam" id="NF003417">
    <property type="entry name" value="PRK04813.1"/>
    <property type="match status" value="4"/>
</dbReference>
<evidence type="ECO:0000256" key="4">
    <source>
        <dbReference type="ARBA" id="ARBA00022737"/>
    </source>
</evidence>
<dbReference type="Gene3D" id="3.30.300.30">
    <property type="match status" value="3"/>
</dbReference>
<accession>A0ABV1JZM4</accession>
<evidence type="ECO:0000256" key="5">
    <source>
        <dbReference type="ARBA" id="ARBA00023194"/>
    </source>
</evidence>
<feature type="region of interest" description="Disordered" evidence="6">
    <location>
        <begin position="1033"/>
        <end position="1054"/>
    </location>
</feature>
<dbReference type="Proteomes" id="UP001464923">
    <property type="component" value="Unassembled WGS sequence"/>
</dbReference>
<dbReference type="PROSITE" id="PS00455">
    <property type="entry name" value="AMP_BINDING"/>
    <property type="match status" value="3"/>
</dbReference>
<dbReference type="SUPFAM" id="SSF56801">
    <property type="entry name" value="Acetyl-CoA synthetase-like"/>
    <property type="match status" value="3"/>
</dbReference>
<dbReference type="Pfam" id="PF13193">
    <property type="entry name" value="AMP-binding_C"/>
    <property type="match status" value="3"/>
</dbReference>
<feature type="compositionally biased region" description="Low complexity" evidence="6">
    <location>
        <begin position="1610"/>
        <end position="1621"/>
    </location>
</feature>
<dbReference type="EMBL" id="JBEDNP010000012">
    <property type="protein sequence ID" value="MEQ3541126.1"/>
    <property type="molecule type" value="Genomic_DNA"/>
</dbReference>
<dbReference type="SUPFAM" id="SSF47336">
    <property type="entry name" value="ACP-like"/>
    <property type="match status" value="3"/>
</dbReference>
<sequence length="4146" mass="423812">MSAPLRPTAAQQALWFAQQLDPAHPGYRTGGYLEIAGPVRPELFARAVAQVLDEAETLRLRFRADDDGAVVAHLDPAPADPLTVLDLTGEPDPRAAALAHVRAALARPVDLTGEPVGGQSLLRLGPRLWWWFRHAHHIAVDAYAWALIDRRTAEVYSALAAGRGPAGRPLPGLAALLDEDAGYRGSDREAADRAFWAHHLDGLGEVASPAGPVAAAPSPTFLRRDVALDAATTAGLTRLGETVGAGRVEAVLAAVALYVQRHAGGTGEVVLGVPFMGRLGSAAVRVPATAVNVLPLRVAPDPDAPVAATVAAVHAALAAVRPHARYRGEQIRRDLGRVGAGRRLTGPWVNIRPFGARPVFDGVAAVVHPVSAGPVEDLTLTLDEGPDGAALRLDANPALHSPDELDRHAERIAAFLTAVAGADAATAAGDLEVRAPAERDLGTADTGRALPADDVATLLCAALRDADPARPVVVGSGLSLGPAALLDRSARVAGALAARGIGADDVVALCLPRGPELVVAMLGVLRAGAAYLPLDPAVPARRIAHTLDDARPALLVTAPDSAPAASSRGGVTVTPLDRLTAAAPGAGPADPAPRPDGLAYVIYTSGSTGRPKGVEVRRAALLNFLRAMQRVVPLSPGERVLALTTVSFDIAVLELLLPLLSEATTVVAGREEVLDPELLAARIAGAGVTTVQATPTLWQSLLAARPDAADGLRVLVGGEALPEPLAAALTARAASVVNVYGPTETTVWSTAYPLTGEPGPPAVGRPVDNTGVHVLDARLRPVPPGVTGELYLSGEGLARGYRGRPGLTAERFVAAPDGPPGDRLYRTGDLARLRADGVLEVRGRTDHQVKVRGFRIELGEIEAVLGEHPGVRSAAVTARPRADGDVRLRAWVVPAPGADRDALPAALAAHCTAALPDYMVPAGVTVLDALPTTPHGKLDRAALPETAADPAPRGPTEVADPLTRSLLALMARVLDVPGLRPDQDFFAAGGHSLLVTRLTLAVRAELGRPLAVGEVFEHPTADGLAALLADRAPAAAGPPAPTGGRTRPDRLPAGPGQRRMWLLERLGGGAPGTYNLPLALDVSTADDPFDARVFEAALTDVVTRHEALRTVLREDPDGGLHQLVLPPAPVPLTEVGTDPVTEAARPFDPAVDRPLRATLHRRPGGVTVLLVAHHAAADEWSLGTVVADLAAAWTARRAGRDPGFVPAPQYADAAPADPGTDPAGLDFWRAELAGLPAEPPLPVPGPRPAVRSGAGAVTPFSLPAPVHARLRATAAAAGATVFMAVQAAVAVLTARLGGSDDVPLATPVAGRSDPSAVGAVGMFVNTVVLRTDVSGDPTWVELLGRVRAIDLAAFAHADVSFERVVAAVAPARSAAADPLAAVLVSRSEPLPATDGFTGLRVSARLLDTGTAKFPVTVDVGDGPGGVLVGHLEYATDLLDDDAARTLADRLTTLLTALADDPDGRVGAAPLLLPGERELLDRARRGPAVAVPAATLPVLFGAAAALDPQATAVHDADTVLTYAALAARVERWAHALREHGVRPGGIVAVALPRGADQVTALLAVARAGGAFLPLDPAHPRGRTAVVLDDARPTLGIGTPGATDPGHAGPNTADPGATGSGPADPGPADPDTPGSDVTRSGATVRTRWLDPAALDRAAAAPTDSAGSGGPHLDDPAYVLFTSGSTGRPKGVVVPHRGLASLVASVTGTLGAGPGVRASQFASPAVDVTVSELAATVLCGGTLVVVDEEHRLGPDLPRWLAGHGVTLTDLPPALVAELDPAALPAGATVVVGGEACPPSVVRRWAGRHRLVNAYGPTETTVTATAWTAPAGTTGPVLIGSPEPGRTADVLDARLRPVPPGVAGELYLGGDGLALGYLRRAGATAERFVAAPDGTRRYRTGDLVRRTPTGELEFLGRTDDQVQLRGFRVELGEVEAALGALPGVGQAAVAVHGDRPRLAGYVTAADPTAPPEPDALRVALADRLPEHMVPADLVVLDRLPLALGGKVDRSALPVPVGGPSGPHGSSGLSGAGPSTALEARIVGLLAEVLGIDPPGVHDGFFALGGDSIVAITLVARARDAGVRFTPREVFTHPTAAALATVARTDGPGGTAAEVHDAVSGPVASGPMVGWLAGLAGTGVPVARYAQAVVVAVPAGTGEASLRAALGAVLDRHDLLRARWTDGVLHVGGPAEPRLRTAGPDADVATELEREVAALRPADGGLFRAVLLPATPDGAGDDARLLLVVHHLVVDAVSWRILLHDLDAAARGTDLAPVPVSYDRWAAARTGAHSTGPSDSGPGSTGAGPTAEPLLGRRALDPGRDTVTTAGEVVVTLPADVTAALHGPAAATRAAGVDELLTGALAGAVARHRARRGEPVGPLLLAREGHGRDLPVRADRADRADRAPGHDVGRAAEGTADGAAGGTTGDSAPDLSRTVGWFTTLRTVRLDGAATDPDATGDMRVADTRRALRPGDAGGRAQILLNHLGRLGGGTGAHWEPLAQLPPLLTGGPATAAEPVALAVSVDPAMPLSHELEINSAVGPDGTFRAVLRFPTGVLDPATVTALAHDWLAGLRELADTSGPDTALVAPSPAELAGLRERVPDLVAVWPAAPLQQGLAYLAALGDDVYSVQQWLDLTPTRPGGPVDTGRVRAAVDALLERHPNLRAGFHQTVEGRIVAVVPATAAVPWREVDLSAGTPDHGDADDGGNDGAADTSAADDHAGSGGTGDAVAELARAELAAGFDPARPPLLRGLVVRLPGGTVRLLLTQHHLLLDGWSGPLVVAELQELLDEGTRAPAGPARPYREHLARLAALDPEPARAAWRDALTGLDAPTLVAADAGAPTAAPAAAPQRLAGRLPADLRDGLDRLGRDLGVTTSTIVQAAWGLLLARATGRTDVVFGGASSGRDPELAGVDRMVGLFVVTVPVRIRLDPAESGRALLRRVQAEQAALREHQQLPLAEIQRLAGLGTLFDTLVVFEGLPADPRSPGAGSGGIRISADPARDATHYPLGLVVVPAGPGAAPHLIVEHRPDVVDRAGAERVRDRLVALLRGLVADPDAPVGRAGAPGPAERAALLVRAAGPDAGGPGPSVPEALHAALGATADLPALVDGDVVLTGTDLRDRVHRLAALLAARGARAETRVALLLPRGADAVVALFATLAAGACAVPLDPAQPAARVAELLGDAAPGLVVTDRPGSAPDGVTELVLGTAATTGALAAATPLAPVPVRPGDAAYVLFTSGSTGRPKGVVVPHGALANLLAHQRVALHEPVRRRTGGRVRAALAAPLTFDTAWDALLWPASGHVLHLLDDTTRRDPELFVAAVDTHRIDYVDVAPTLAEQLAAAGLLTGPGHRPALLVIGGEAAGPALWETLRAAPDTESRNAYGPTEACVDTLVARVADSASPLVGHPVRGTRAFVLDPHLRPVDDGVPGELYLAGAALARGYLGAPGATAERFVADPFGPPGGRLYRTGDLVRTTPDGVEYLGRTDTQLSIRGYRVEPGEVEAALAGHPAVAAAVVVAHDNPVTGARQLVGHLVAAPGRTPDPDDVRAHVAARLPQHLVPAVLLVRDALPLTPNGKVDRRALPAPPSVVAPTPAPLGDGVTDRLRSLFAAALGVPVAGEHDSFFALGGDSIVSIRLVALARAQGLALTPRLVHELLTPAALAEALDRAPAAGADPQVVDDPVGAVEPTPVVRWLGGIADGGVDVSDYAQWTLLRLPPGIGTAVVADALAAVRAAHPLLGARWETGPAGRRLVVGPAADARPVPLREVTLAAGESLDGRATAEVAAETALLDPGAGAVLRAVVLRGYTGDTADAVALVAHHLVVDGVSWRIIAADLATAAAGRALPAPSTSFRRWAGLLAAARADATPWAALRGHTEPLLGDRPLDPGTDTAAGARTRTVVVDGDTAGAVLHDLPAAFHARVEDVLLTALALALCDGWRRLGTPAADGVLVQREGHGREEQLVAGPVDLSRTVGWFTTEHPVRLDPGLDAAGLAEAVAGGPAAGAALKRVKERLRTVPDGGAGFGLLPDRAAFAVPQVLVNYLGRFDPGRTPDGPWAPVGEAVRGTVPDAMPAGHALQVDVLATGDVLTATWTAPAGVLTEAALAGLAADWKRALHGLAAHVRGGAGGHSPSDLDLVSLDQDEIDEFENEWSDL</sequence>
<dbReference type="PROSITE" id="PS50075">
    <property type="entry name" value="CARRIER"/>
    <property type="match status" value="3"/>
</dbReference>
<evidence type="ECO:0000256" key="3">
    <source>
        <dbReference type="ARBA" id="ARBA00022553"/>
    </source>
</evidence>
<feature type="region of interest" description="Disordered" evidence="6">
    <location>
        <begin position="2280"/>
        <end position="2314"/>
    </location>
</feature>
<evidence type="ECO:0000313" key="9">
    <source>
        <dbReference type="Proteomes" id="UP001464923"/>
    </source>
</evidence>
<feature type="domain" description="Carrier" evidence="7">
    <location>
        <begin position="957"/>
        <end position="1032"/>
    </location>
</feature>
<dbReference type="Gene3D" id="3.30.559.10">
    <property type="entry name" value="Chloramphenicol acetyltransferase-like domain"/>
    <property type="match status" value="5"/>
</dbReference>
<evidence type="ECO:0000259" key="7">
    <source>
        <dbReference type="PROSITE" id="PS50075"/>
    </source>
</evidence>
<dbReference type="InterPro" id="IPR010060">
    <property type="entry name" value="NRPS_synth"/>
</dbReference>
<dbReference type="InterPro" id="IPR042099">
    <property type="entry name" value="ANL_N_sf"/>
</dbReference>
<keyword evidence="4" id="KW-0677">Repeat</keyword>
<dbReference type="InterPro" id="IPR001242">
    <property type="entry name" value="Condensation_dom"/>
</dbReference>
<keyword evidence="2" id="KW-0596">Phosphopantetheine</keyword>
<feature type="compositionally biased region" description="Basic and acidic residues" evidence="6">
    <location>
        <begin position="2385"/>
        <end position="2405"/>
    </location>
</feature>
<keyword evidence="9" id="KW-1185">Reference proteome</keyword>
<evidence type="ECO:0000256" key="6">
    <source>
        <dbReference type="SAM" id="MobiDB-lite"/>
    </source>
</evidence>
<dbReference type="RefSeq" id="WP_345644944.1">
    <property type="nucleotide sequence ID" value="NZ_BAABLY010000027.1"/>
</dbReference>
<dbReference type="PANTHER" id="PTHR45527">
    <property type="entry name" value="NONRIBOSOMAL PEPTIDE SYNTHETASE"/>
    <property type="match status" value="1"/>
</dbReference>
<dbReference type="InterPro" id="IPR006162">
    <property type="entry name" value="Ppantetheine_attach_site"/>
</dbReference>
<dbReference type="Pfam" id="PF00501">
    <property type="entry name" value="AMP-binding"/>
    <property type="match status" value="3"/>
</dbReference>
<comment type="cofactor">
    <cofactor evidence="1">
        <name>pantetheine 4'-phosphate</name>
        <dbReference type="ChEBI" id="CHEBI:47942"/>
    </cofactor>
</comment>
<dbReference type="NCBIfam" id="TIGR01720">
    <property type="entry name" value="NRPS-para261"/>
    <property type="match status" value="1"/>
</dbReference>
<feature type="region of interest" description="Disordered" evidence="6">
    <location>
        <begin position="2385"/>
        <end position="2427"/>
    </location>
</feature>
<dbReference type="Gene3D" id="1.10.1200.10">
    <property type="entry name" value="ACP-like"/>
    <property type="match status" value="3"/>
</dbReference>
<dbReference type="InterPro" id="IPR000873">
    <property type="entry name" value="AMP-dep_synth/lig_dom"/>
</dbReference>
<keyword evidence="5" id="KW-0045">Antibiotic biosynthesis</keyword>
<dbReference type="PANTHER" id="PTHR45527:SF1">
    <property type="entry name" value="FATTY ACID SYNTHASE"/>
    <property type="match status" value="1"/>
</dbReference>
<name>A0ABV1JZM4_9PSEU</name>
<dbReference type="CDD" id="cd05930">
    <property type="entry name" value="A_NRPS"/>
    <property type="match status" value="3"/>
</dbReference>
<protein>
    <submittedName>
        <fullName evidence="8">Amino acid adenylation domain-containing protein</fullName>
    </submittedName>
</protein>
<comment type="caution">
    <text evidence="8">The sequence shown here is derived from an EMBL/GenBank/DDBJ whole genome shotgun (WGS) entry which is preliminary data.</text>
</comment>
<dbReference type="InterPro" id="IPR010071">
    <property type="entry name" value="AA_adenyl_dom"/>
</dbReference>
<dbReference type="InterPro" id="IPR025110">
    <property type="entry name" value="AMP-bd_C"/>
</dbReference>
<dbReference type="InterPro" id="IPR036736">
    <property type="entry name" value="ACP-like_sf"/>
</dbReference>
<evidence type="ECO:0000256" key="1">
    <source>
        <dbReference type="ARBA" id="ARBA00001957"/>
    </source>
</evidence>
<feature type="region of interest" description="Disordered" evidence="6">
    <location>
        <begin position="1590"/>
        <end position="1644"/>
    </location>
</feature>
<feature type="domain" description="Carrier" evidence="7">
    <location>
        <begin position="2028"/>
        <end position="2102"/>
    </location>
</feature>
<dbReference type="InterPro" id="IPR020845">
    <property type="entry name" value="AMP-binding_CS"/>
</dbReference>
<dbReference type="Gene3D" id="3.40.50.12780">
    <property type="entry name" value="N-terminal domain of ligase-like"/>
    <property type="match status" value="1"/>
</dbReference>
<dbReference type="Gene3D" id="3.30.559.30">
    <property type="entry name" value="Nonribosomal peptide synthetase, condensation domain"/>
    <property type="match status" value="5"/>
</dbReference>
<proteinExistence type="predicted"/>
<dbReference type="Pfam" id="PF00550">
    <property type="entry name" value="PP-binding"/>
    <property type="match status" value="3"/>
</dbReference>
<organism evidence="8 9">
    <name type="scientific">Pseudonocardia tropica</name>
    <dbReference type="NCBI Taxonomy" id="681289"/>
    <lineage>
        <taxon>Bacteria</taxon>
        <taxon>Bacillati</taxon>
        <taxon>Actinomycetota</taxon>
        <taxon>Actinomycetes</taxon>
        <taxon>Pseudonocardiales</taxon>
        <taxon>Pseudonocardiaceae</taxon>
        <taxon>Pseudonocardia</taxon>
    </lineage>
</organism>
<dbReference type="Gene3D" id="3.40.50.980">
    <property type="match status" value="4"/>
</dbReference>